<dbReference type="Proteomes" id="UP000462931">
    <property type="component" value="Unassembled WGS sequence"/>
</dbReference>
<proteinExistence type="predicted"/>
<organism evidence="2 3">
    <name type="scientific">Pedobacter puniceum</name>
    <dbReference type="NCBI Taxonomy" id="2666136"/>
    <lineage>
        <taxon>Bacteria</taxon>
        <taxon>Pseudomonadati</taxon>
        <taxon>Bacteroidota</taxon>
        <taxon>Sphingobacteriia</taxon>
        <taxon>Sphingobacteriales</taxon>
        <taxon>Sphingobacteriaceae</taxon>
        <taxon>Pedobacter</taxon>
    </lineage>
</organism>
<feature type="compositionally biased region" description="Basic and acidic residues" evidence="1">
    <location>
        <begin position="84"/>
        <end position="93"/>
    </location>
</feature>
<comment type="caution">
    <text evidence="2">The sequence shown here is derived from an EMBL/GenBank/DDBJ whole genome shotgun (WGS) entry which is preliminary data.</text>
</comment>
<protein>
    <submittedName>
        <fullName evidence="2">Uncharacterized protein</fullName>
    </submittedName>
</protein>
<dbReference type="RefSeq" id="WP_154288015.1">
    <property type="nucleotide sequence ID" value="NZ_WKJI01000003.1"/>
</dbReference>
<gene>
    <name evidence="2" type="ORF">GJJ64_11960</name>
</gene>
<name>A0A7K0FPL8_9SPHI</name>
<dbReference type="AlphaFoldDB" id="A0A7K0FPL8"/>
<sequence>MYYSDESASQAFALSSPLRLALVRGLTKAEKTILSAGVTATSKLAEIGIDKTKSKDNPGSLPLIPDLTSPTPLPLIKPAPASKPKAELKPKPN</sequence>
<evidence type="ECO:0000313" key="2">
    <source>
        <dbReference type="EMBL" id="MRX47906.1"/>
    </source>
</evidence>
<dbReference type="EMBL" id="WKJI01000003">
    <property type="protein sequence ID" value="MRX47906.1"/>
    <property type="molecule type" value="Genomic_DNA"/>
</dbReference>
<keyword evidence="3" id="KW-1185">Reference proteome</keyword>
<accession>A0A7K0FPL8</accession>
<feature type="region of interest" description="Disordered" evidence="1">
    <location>
        <begin position="51"/>
        <end position="93"/>
    </location>
</feature>
<reference evidence="2 3" key="1">
    <citation type="submission" date="2019-11" db="EMBL/GenBank/DDBJ databases">
        <authorList>
            <person name="Cheng Q."/>
            <person name="Yang Z."/>
        </authorList>
    </citation>
    <scope>NUCLEOTIDE SEQUENCE [LARGE SCALE GENOMIC DNA]</scope>
    <source>
        <strain evidence="2 3">HX-22-1</strain>
    </source>
</reference>
<evidence type="ECO:0000313" key="3">
    <source>
        <dbReference type="Proteomes" id="UP000462931"/>
    </source>
</evidence>
<evidence type="ECO:0000256" key="1">
    <source>
        <dbReference type="SAM" id="MobiDB-lite"/>
    </source>
</evidence>